<comment type="caution">
    <text evidence="2">The sequence shown here is derived from an EMBL/GenBank/DDBJ whole genome shotgun (WGS) entry which is preliminary data.</text>
</comment>
<organism evidence="2 3">
    <name type="scientific">Zoogloea oleivorans</name>
    <dbReference type="NCBI Taxonomy" id="1552750"/>
    <lineage>
        <taxon>Bacteria</taxon>
        <taxon>Pseudomonadati</taxon>
        <taxon>Pseudomonadota</taxon>
        <taxon>Betaproteobacteria</taxon>
        <taxon>Rhodocyclales</taxon>
        <taxon>Zoogloeaceae</taxon>
        <taxon>Zoogloea</taxon>
    </lineage>
</organism>
<accession>A0A6C2D6L2</accession>
<name>A0A6C2D6L2_9RHOO</name>
<dbReference type="AlphaFoldDB" id="A0A6C2D6L2"/>
<protein>
    <submittedName>
        <fullName evidence="2">Uncharacterized protein</fullName>
    </submittedName>
</protein>
<evidence type="ECO:0000256" key="1">
    <source>
        <dbReference type="SAM" id="MobiDB-lite"/>
    </source>
</evidence>
<dbReference type="EMBL" id="SDKK01000003">
    <property type="protein sequence ID" value="TYC61245.1"/>
    <property type="molecule type" value="Genomic_DNA"/>
</dbReference>
<evidence type="ECO:0000313" key="3">
    <source>
        <dbReference type="Proteomes" id="UP000389128"/>
    </source>
</evidence>
<proteinExistence type="predicted"/>
<dbReference type="Proteomes" id="UP000389128">
    <property type="component" value="Unassembled WGS sequence"/>
</dbReference>
<dbReference type="RefSeq" id="WP_148577779.1">
    <property type="nucleotide sequence ID" value="NZ_SDKK01000003.1"/>
</dbReference>
<reference evidence="2 3" key="1">
    <citation type="submission" date="2019-01" db="EMBL/GenBank/DDBJ databases">
        <title>Zoogloea oleivorans genome sequencing and assembly.</title>
        <authorList>
            <person name="Tancsics A."/>
            <person name="Farkas M."/>
            <person name="Kriszt B."/>
            <person name="Maroti G."/>
            <person name="Horvath B."/>
        </authorList>
    </citation>
    <scope>NUCLEOTIDE SEQUENCE [LARGE SCALE GENOMIC DNA]</scope>
    <source>
        <strain evidence="2 3">Buc</strain>
    </source>
</reference>
<evidence type="ECO:0000313" key="2">
    <source>
        <dbReference type="EMBL" id="TYC61245.1"/>
    </source>
</evidence>
<gene>
    <name evidence="2" type="ORF">ETQ85_04075</name>
</gene>
<sequence>MLVALAANPRLRGLAAGNLLVIAGPGAAAGRVRDALTGKELTTKLAKAFSQAKQAALNIAQRRRAGLPLLPFNKWQLRIQTPALLLRLGTQVNATLMHRKLPRIHPANRPNRLGKLLPKLLVLHIPPHPLPARQLADTPRRLHINLLRPHTRRIRIDHLTALLAPKDRAGRRREGLGADVIDGGDQQDECGEAAKLS</sequence>
<feature type="region of interest" description="Disordered" evidence="1">
    <location>
        <begin position="174"/>
        <end position="197"/>
    </location>
</feature>
<keyword evidence="3" id="KW-1185">Reference proteome</keyword>